<proteinExistence type="predicted"/>
<keyword evidence="2" id="KW-0812">Transmembrane</keyword>
<dbReference type="EMBL" id="CAXAMN010027017">
    <property type="protein sequence ID" value="CAK9107653.1"/>
    <property type="molecule type" value="Genomic_DNA"/>
</dbReference>
<gene>
    <name evidence="3" type="ORF">CCMP2556_LOCUS50226</name>
</gene>
<feature type="transmembrane region" description="Helical" evidence="2">
    <location>
        <begin position="280"/>
        <end position="304"/>
    </location>
</feature>
<feature type="transmembrane region" description="Helical" evidence="2">
    <location>
        <begin position="325"/>
        <end position="352"/>
    </location>
</feature>
<sequence length="386" mass="43502">MEVDLLDIESSRSWIMQHPANRFSPNRCFVGQTDFGKTDSRNSLSLSFMQLFLGSRRVPSATLKGLADRAMSQSSRTPYDHLRYRYPETWRKLVSILDKEGAPVAMSPSGLVRPGGGFRIEGAHAGPSEASPTSTALSRTASDPAFLKWKQQDEQSVHTLRMMKKERRNPFGSWYEGSKVVEKIGGVASNDPCGTRKKPRERSGLRGGKGWTVVLGCVVSLSYIRAKAKLSHEDFSQAHHTLKDHRGHEVKFEDQPEVPQQEDIVLRLWRRLPETPLPNLYWLGGLFTAFWAYRMWGAFNRLMVIRYADINYQLRRPDVLANKVVALKFLALPLTLVPAIMLGSVAFSAWWWSPLGSARVARRSRAGDPPRSAEAMFGCHGRFGRS</sequence>
<evidence type="ECO:0000313" key="3">
    <source>
        <dbReference type="EMBL" id="CAK9107653.1"/>
    </source>
</evidence>
<keyword evidence="2" id="KW-1133">Transmembrane helix</keyword>
<dbReference type="Proteomes" id="UP001642484">
    <property type="component" value="Unassembled WGS sequence"/>
</dbReference>
<name>A0ABP0S5L8_9DINO</name>
<reference evidence="3 4" key="1">
    <citation type="submission" date="2024-02" db="EMBL/GenBank/DDBJ databases">
        <authorList>
            <person name="Chen Y."/>
            <person name="Shah S."/>
            <person name="Dougan E. K."/>
            <person name="Thang M."/>
            <person name="Chan C."/>
        </authorList>
    </citation>
    <scope>NUCLEOTIDE SEQUENCE [LARGE SCALE GENOMIC DNA]</scope>
</reference>
<comment type="caution">
    <text evidence="3">The sequence shown here is derived from an EMBL/GenBank/DDBJ whole genome shotgun (WGS) entry which is preliminary data.</text>
</comment>
<feature type="region of interest" description="Disordered" evidence="1">
    <location>
        <begin position="118"/>
        <end position="137"/>
    </location>
</feature>
<evidence type="ECO:0000256" key="1">
    <source>
        <dbReference type="SAM" id="MobiDB-lite"/>
    </source>
</evidence>
<protein>
    <submittedName>
        <fullName evidence="3">Uncharacterized protein</fullName>
    </submittedName>
</protein>
<evidence type="ECO:0000313" key="4">
    <source>
        <dbReference type="Proteomes" id="UP001642484"/>
    </source>
</evidence>
<keyword evidence="4" id="KW-1185">Reference proteome</keyword>
<accession>A0ABP0S5L8</accession>
<organism evidence="3 4">
    <name type="scientific">Durusdinium trenchii</name>
    <dbReference type="NCBI Taxonomy" id="1381693"/>
    <lineage>
        <taxon>Eukaryota</taxon>
        <taxon>Sar</taxon>
        <taxon>Alveolata</taxon>
        <taxon>Dinophyceae</taxon>
        <taxon>Suessiales</taxon>
        <taxon>Symbiodiniaceae</taxon>
        <taxon>Durusdinium</taxon>
    </lineage>
</organism>
<evidence type="ECO:0000256" key="2">
    <source>
        <dbReference type="SAM" id="Phobius"/>
    </source>
</evidence>
<keyword evidence="2" id="KW-0472">Membrane</keyword>